<dbReference type="GO" id="GO:0052735">
    <property type="term" value="F:tRNA (cytidine-3-)-methyltransferase activity"/>
    <property type="evidence" value="ECO:0007669"/>
    <property type="project" value="TreeGrafter"/>
</dbReference>
<feature type="region of interest" description="Disordered" evidence="4">
    <location>
        <begin position="1"/>
        <end position="67"/>
    </location>
</feature>
<dbReference type="RefSeq" id="XP_004348954.2">
    <property type="nucleotide sequence ID" value="XM_004348904.2"/>
</dbReference>
<evidence type="ECO:0000313" key="6">
    <source>
        <dbReference type="EMBL" id="KJE90994.1"/>
    </source>
</evidence>
<sequence>MDQPSAATSTTTTATAPNPLPASHSTSTFSSQAEPLTERPTQKRPMEHDESNPDAAPADTSDEQQAAKRTRFGTRYLEDESQVFEQNAWDNVEWDPEQIEYAKKVVREQALTMVSEADRERYEAEAGEFWNKFYSQHDTKFFKDRNWLFTEFPELMPSENSTDSYHIFEPGCGVGNTVLPILQTNRNPNLRVYAADFSARAVELLKETPLFQAEQARCQAFVHDITSTDPYPIPEGSLDVIIIIFVLSAVDPSKMQDAMTRLARLLKPGGALLLRDYGRHDLTQLRFKKNKMLSDNFYVRGDGTRVYFFSQDDLDSMLTKAGLVKEFNRPDNRLIVNRAKQIKMYRVWLQVKYVKPFADGSLPAPLVSTAVVPPATSSPASGSGSKSAEMDE</sequence>
<keyword evidence="2" id="KW-0489">Methyltransferase</keyword>
<evidence type="ECO:0000259" key="5">
    <source>
        <dbReference type="Pfam" id="PF08242"/>
    </source>
</evidence>
<feature type="compositionally biased region" description="Low complexity" evidence="4">
    <location>
        <begin position="373"/>
        <end position="385"/>
    </location>
</feature>
<dbReference type="PANTHER" id="PTHR22809:SF11">
    <property type="entry name" value="TRNA N(3)-METHYLCYTIDINE METHYLTRANSFERASE METTL2"/>
    <property type="match status" value="1"/>
</dbReference>
<reference evidence="7" key="1">
    <citation type="submission" date="2011-02" db="EMBL/GenBank/DDBJ databases">
        <title>The Genome Sequence of Capsaspora owczarzaki ATCC 30864.</title>
        <authorList>
            <person name="Russ C."/>
            <person name="Cuomo C."/>
            <person name="Burger G."/>
            <person name="Gray M.W."/>
            <person name="Holland P.W.H."/>
            <person name="King N."/>
            <person name="Lang F.B.F."/>
            <person name="Roger A.J."/>
            <person name="Ruiz-Trillo I."/>
            <person name="Young S.K."/>
            <person name="Zeng Q."/>
            <person name="Gargeya S."/>
            <person name="Alvarado L."/>
            <person name="Berlin A."/>
            <person name="Chapman S.B."/>
            <person name="Chen Z."/>
            <person name="Freedman E."/>
            <person name="Gellesch M."/>
            <person name="Goldberg J."/>
            <person name="Griggs A."/>
            <person name="Gujja S."/>
            <person name="Heilman E."/>
            <person name="Heiman D."/>
            <person name="Howarth C."/>
            <person name="Mehta T."/>
            <person name="Neiman D."/>
            <person name="Pearson M."/>
            <person name="Roberts A."/>
            <person name="Saif S."/>
            <person name="Shea T."/>
            <person name="Shenoy N."/>
            <person name="Sisk P."/>
            <person name="Stolte C."/>
            <person name="Sykes S."/>
            <person name="White J."/>
            <person name="Yandava C."/>
            <person name="Haas B."/>
            <person name="Nusbaum C."/>
            <person name="Birren B."/>
        </authorList>
    </citation>
    <scope>NUCLEOTIDE SEQUENCE</scope>
    <source>
        <strain evidence="7">ATCC 30864</strain>
    </source>
</reference>
<keyword evidence="7" id="KW-1185">Reference proteome</keyword>
<accession>A0A0D2X1L0</accession>
<feature type="compositionally biased region" description="Low complexity" evidence="4">
    <location>
        <begin position="1"/>
        <end position="16"/>
    </location>
</feature>
<dbReference type="GO" id="GO:0032259">
    <property type="term" value="P:methylation"/>
    <property type="evidence" value="ECO:0007669"/>
    <property type="project" value="UniProtKB-KW"/>
</dbReference>
<feature type="domain" description="Methyltransferase type 12" evidence="5">
    <location>
        <begin position="170"/>
        <end position="272"/>
    </location>
</feature>
<dbReference type="eggNOG" id="KOG2361">
    <property type="taxonomic scope" value="Eukaryota"/>
</dbReference>
<dbReference type="PhylomeDB" id="A0A0D2X1L0"/>
<dbReference type="Gene3D" id="3.40.50.150">
    <property type="entry name" value="Vaccinia Virus protein VP39"/>
    <property type="match status" value="1"/>
</dbReference>
<keyword evidence="3" id="KW-0808">Transferase</keyword>
<comment type="similarity">
    <text evidence="1">Belongs to the methyltransferase superfamily. METL family.</text>
</comment>
<dbReference type="AlphaFoldDB" id="A0A0D2X1L0"/>
<proteinExistence type="inferred from homology"/>
<dbReference type="InterPro" id="IPR029063">
    <property type="entry name" value="SAM-dependent_MTases_sf"/>
</dbReference>
<evidence type="ECO:0000256" key="1">
    <source>
        <dbReference type="ARBA" id="ARBA00009725"/>
    </source>
</evidence>
<protein>
    <recommendedName>
        <fullName evidence="5">Methyltransferase type 12 domain-containing protein</fullName>
    </recommendedName>
</protein>
<dbReference type="Proteomes" id="UP000008743">
    <property type="component" value="Unassembled WGS sequence"/>
</dbReference>
<dbReference type="PANTHER" id="PTHR22809">
    <property type="entry name" value="METHYLTRANSFERASE-RELATED"/>
    <property type="match status" value="1"/>
</dbReference>
<dbReference type="InParanoid" id="A0A0D2X1L0"/>
<dbReference type="InterPro" id="IPR013217">
    <property type="entry name" value="Methyltransf_12"/>
</dbReference>
<feature type="compositionally biased region" description="Basic and acidic residues" evidence="4">
    <location>
        <begin position="36"/>
        <end position="51"/>
    </location>
</feature>
<evidence type="ECO:0000313" key="7">
    <source>
        <dbReference type="Proteomes" id="UP000008743"/>
    </source>
</evidence>
<dbReference type="STRING" id="595528.A0A0D2X1L0"/>
<name>A0A0D2X1L0_CAPO3</name>
<dbReference type="FunCoup" id="A0A0D2X1L0">
    <property type="interactions" value="547"/>
</dbReference>
<dbReference type="OrthoDB" id="417697at2759"/>
<evidence type="ECO:0000256" key="3">
    <source>
        <dbReference type="ARBA" id="ARBA00022679"/>
    </source>
</evidence>
<evidence type="ECO:0000256" key="4">
    <source>
        <dbReference type="SAM" id="MobiDB-lite"/>
    </source>
</evidence>
<dbReference type="InterPro" id="IPR026113">
    <property type="entry name" value="METTL2/6/8-like"/>
</dbReference>
<evidence type="ECO:0000256" key="2">
    <source>
        <dbReference type="ARBA" id="ARBA00022603"/>
    </source>
</evidence>
<feature type="compositionally biased region" description="Polar residues" evidence="4">
    <location>
        <begin position="23"/>
        <end position="34"/>
    </location>
</feature>
<dbReference type="SUPFAM" id="SSF53335">
    <property type="entry name" value="S-adenosyl-L-methionine-dependent methyltransferases"/>
    <property type="match status" value="1"/>
</dbReference>
<feature type="region of interest" description="Disordered" evidence="4">
    <location>
        <begin position="373"/>
        <end position="392"/>
    </location>
</feature>
<dbReference type="Pfam" id="PF08242">
    <property type="entry name" value="Methyltransf_12"/>
    <property type="match status" value="1"/>
</dbReference>
<gene>
    <name evidence="6" type="ORF">CAOG_002204</name>
</gene>
<organism evidence="6 7">
    <name type="scientific">Capsaspora owczarzaki (strain ATCC 30864)</name>
    <dbReference type="NCBI Taxonomy" id="595528"/>
    <lineage>
        <taxon>Eukaryota</taxon>
        <taxon>Filasterea</taxon>
        <taxon>Capsaspora</taxon>
    </lineage>
</organism>
<dbReference type="EMBL" id="KE346362">
    <property type="protein sequence ID" value="KJE90994.1"/>
    <property type="molecule type" value="Genomic_DNA"/>
</dbReference>
<dbReference type="CDD" id="cd02440">
    <property type="entry name" value="AdoMet_MTases"/>
    <property type="match status" value="1"/>
</dbReference>